<dbReference type="GO" id="GO:0052689">
    <property type="term" value="F:carboxylic ester hydrolase activity"/>
    <property type="evidence" value="ECO:0007669"/>
    <property type="project" value="UniProtKB-ARBA"/>
</dbReference>
<keyword evidence="2" id="KW-1015">Disulfide bond</keyword>
<evidence type="ECO:0000313" key="4">
    <source>
        <dbReference type="EMBL" id="CAE6456891.1"/>
    </source>
</evidence>
<sequence>MISKYLVAPVLLLGAVLGAPTELGIRQSCSDVQLVHIPGTGENGFGLVGTPLAKALASEIPGTTSYAIPYNSIPEYVETVNGGANITEEYLVKQSALCPSQRFILSGYSKGAMVVHKTNLGDDVKSRVLAILVFGDPHRKVGRANSWPINSPSVNSSPREGSTNIQNIASFCNKGDEFCDPAGVNPGPHLAYKDDGSIDVAAKFVKARA</sequence>
<comment type="caution">
    <text evidence="4">The sequence shown here is derived from an EMBL/GenBank/DDBJ whole genome shotgun (WGS) entry which is preliminary data.</text>
</comment>
<dbReference type="SUPFAM" id="SSF53474">
    <property type="entry name" value="alpha/beta-Hydrolases"/>
    <property type="match status" value="1"/>
</dbReference>
<keyword evidence="1" id="KW-0378">Hydrolase</keyword>
<dbReference type="EMBL" id="CAJMWQ010001613">
    <property type="protein sequence ID" value="CAE6456891.1"/>
    <property type="molecule type" value="Genomic_DNA"/>
</dbReference>
<accession>A0A8H3GJ95</accession>
<evidence type="ECO:0000256" key="3">
    <source>
        <dbReference type="SAM" id="SignalP"/>
    </source>
</evidence>
<dbReference type="AlphaFoldDB" id="A0A8H3GJ95"/>
<dbReference type="SMART" id="SM01110">
    <property type="entry name" value="Cutinase"/>
    <property type="match status" value="1"/>
</dbReference>
<dbReference type="Gene3D" id="3.40.50.1820">
    <property type="entry name" value="alpha/beta hydrolase"/>
    <property type="match status" value="1"/>
</dbReference>
<evidence type="ECO:0000313" key="5">
    <source>
        <dbReference type="Proteomes" id="UP000663826"/>
    </source>
</evidence>
<keyword evidence="3" id="KW-0732">Signal</keyword>
<dbReference type="PANTHER" id="PTHR33630:SF9">
    <property type="entry name" value="CUTINASE 4"/>
    <property type="match status" value="1"/>
</dbReference>
<protein>
    <recommendedName>
        <fullName evidence="6">Cutinase</fullName>
    </recommendedName>
</protein>
<dbReference type="InterPro" id="IPR029058">
    <property type="entry name" value="AB_hydrolase_fold"/>
</dbReference>
<dbReference type="PANTHER" id="PTHR33630">
    <property type="entry name" value="CUTINASE RV1984C-RELATED-RELATED"/>
    <property type="match status" value="1"/>
</dbReference>
<reference evidence="4" key="1">
    <citation type="submission" date="2021-01" db="EMBL/GenBank/DDBJ databases">
        <authorList>
            <person name="Kaushik A."/>
        </authorList>
    </citation>
    <scope>NUCLEOTIDE SEQUENCE</scope>
    <source>
        <strain evidence="4">AG1-1B</strain>
    </source>
</reference>
<organism evidence="4 5">
    <name type="scientific">Rhizoctonia solani</name>
    <dbReference type="NCBI Taxonomy" id="456999"/>
    <lineage>
        <taxon>Eukaryota</taxon>
        <taxon>Fungi</taxon>
        <taxon>Dikarya</taxon>
        <taxon>Basidiomycota</taxon>
        <taxon>Agaricomycotina</taxon>
        <taxon>Agaricomycetes</taxon>
        <taxon>Cantharellales</taxon>
        <taxon>Ceratobasidiaceae</taxon>
        <taxon>Rhizoctonia</taxon>
    </lineage>
</organism>
<dbReference type="Proteomes" id="UP000663826">
    <property type="component" value="Unassembled WGS sequence"/>
</dbReference>
<dbReference type="Pfam" id="PF01083">
    <property type="entry name" value="Cutinase"/>
    <property type="match status" value="1"/>
</dbReference>
<name>A0A8H3GJ95_9AGAM</name>
<feature type="chain" id="PRO_5034953834" description="Cutinase" evidence="3">
    <location>
        <begin position="19"/>
        <end position="209"/>
    </location>
</feature>
<feature type="signal peptide" evidence="3">
    <location>
        <begin position="1"/>
        <end position="18"/>
    </location>
</feature>
<proteinExistence type="predicted"/>
<dbReference type="InterPro" id="IPR000675">
    <property type="entry name" value="Cutinase/axe"/>
</dbReference>
<evidence type="ECO:0008006" key="6">
    <source>
        <dbReference type="Google" id="ProtNLM"/>
    </source>
</evidence>
<evidence type="ECO:0000256" key="2">
    <source>
        <dbReference type="ARBA" id="ARBA00023157"/>
    </source>
</evidence>
<gene>
    <name evidence="4" type="ORF">RDB_LOCUS84164</name>
</gene>
<evidence type="ECO:0000256" key="1">
    <source>
        <dbReference type="ARBA" id="ARBA00022801"/>
    </source>
</evidence>